<sequence>MKVVPEIPIQKEVHNEEDVTSQPKVLEPATTNPEVTYEIPTSIPFTEELFQDFSVLSPTVTISTPIIIAPCPPVLLSLSQAQTPLFTDSTATTTTSNVETLITVNTSDAGAGALVFSVGHSTPPISPFHQDDPDMIYGADDDEFIEFTYSPFNIRTESDDEAPVTRVQLKAINEKLDLLLQSSKASSSEDYLQPTIKYFFETLTKEHSAKLEKTNKVVDASASVCNDTTEKVDKLITNPRLFMEKFQSSFECNTIKANEVISSLGSTLKTEKAKLEQVRCGPQTDNVELNSFILSKITKLQDELAAENKIMDALVVNTKKLRLVFAMLHRLEGVTELRLIPKQGGEGVKKSKKKTTKPSIKTTVKPKSEN</sequence>
<feature type="compositionally biased region" description="Low complexity" evidence="1">
    <location>
        <begin position="357"/>
        <end position="370"/>
    </location>
</feature>
<dbReference type="EMBL" id="OX465080">
    <property type="protein sequence ID" value="CAI9282553.1"/>
    <property type="molecule type" value="Genomic_DNA"/>
</dbReference>
<name>A0AA36E533_LACSI</name>
<feature type="region of interest" description="Disordered" evidence="1">
    <location>
        <begin position="344"/>
        <end position="370"/>
    </location>
</feature>
<protein>
    <submittedName>
        <fullName evidence="2">Uncharacterized protein</fullName>
    </submittedName>
</protein>
<reference evidence="2" key="1">
    <citation type="submission" date="2023-04" db="EMBL/GenBank/DDBJ databases">
        <authorList>
            <person name="Vijverberg K."/>
            <person name="Xiong W."/>
            <person name="Schranz E."/>
        </authorList>
    </citation>
    <scope>NUCLEOTIDE SEQUENCE</scope>
</reference>
<gene>
    <name evidence="2" type="ORF">LSALG_LOCUS22189</name>
</gene>
<dbReference type="Proteomes" id="UP001177003">
    <property type="component" value="Chromosome 4"/>
</dbReference>
<accession>A0AA36E533</accession>
<keyword evidence="3" id="KW-1185">Reference proteome</keyword>
<dbReference type="AlphaFoldDB" id="A0AA36E533"/>
<evidence type="ECO:0000256" key="1">
    <source>
        <dbReference type="SAM" id="MobiDB-lite"/>
    </source>
</evidence>
<evidence type="ECO:0000313" key="2">
    <source>
        <dbReference type="EMBL" id="CAI9282553.1"/>
    </source>
</evidence>
<organism evidence="2 3">
    <name type="scientific">Lactuca saligna</name>
    <name type="common">Willowleaf lettuce</name>
    <dbReference type="NCBI Taxonomy" id="75948"/>
    <lineage>
        <taxon>Eukaryota</taxon>
        <taxon>Viridiplantae</taxon>
        <taxon>Streptophyta</taxon>
        <taxon>Embryophyta</taxon>
        <taxon>Tracheophyta</taxon>
        <taxon>Spermatophyta</taxon>
        <taxon>Magnoliopsida</taxon>
        <taxon>eudicotyledons</taxon>
        <taxon>Gunneridae</taxon>
        <taxon>Pentapetalae</taxon>
        <taxon>asterids</taxon>
        <taxon>campanulids</taxon>
        <taxon>Asterales</taxon>
        <taxon>Asteraceae</taxon>
        <taxon>Cichorioideae</taxon>
        <taxon>Cichorieae</taxon>
        <taxon>Lactucinae</taxon>
        <taxon>Lactuca</taxon>
    </lineage>
</organism>
<proteinExistence type="predicted"/>
<evidence type="ECO:0000313" key="3">
    <source>
        <dbReference type="Proteomes" id="UP001177003"/>
    </source>
</evidence>